<dbReference type="Proteomes" id="UP000654075">
    <property type="component" value="Unassembled WGS sequence"/>
</dbReference>
<dbReference type="GO" id="GO:0005686">
    <property type="term" value="C:U2 snRNP"/>
    <property type="evidence" value="ECO:0007669"/>
    <property type="project" value="TreeGrafter"/>
</dbReference>
<evidence type="ECO:0000259" key="8">
    <source>
        <dbReference type="PROSITE" id="PS50053"/>
    </source>
</evidence>
<feature type="compositionally biased region" description="Basic and acidic residues" evidence="7">
    <location>
        <begin position="600"/>
        <end position="609"/>
    </location>
</feature>
<comment type="subcellular location">
    <subcellularLocation>
        <location evidence="1">Nucleus</location>
    </subcellularLocation>
</comment>
<feature type="compositionally biased region" description="Low complexity" evidence="7">
    <location>
        <begin position="566"/>
        <end position="575"/>
    </location>
</feature>
<dbReference type="GO" id="GO:0071013">
    <property type="term" value="C:catalytic step 2 spliceosome"/>
    <property type="evidence" value="ECO:0007669"/>
    <property type="project" value="TreeGrafter"/>
</dbReference>
<dbReference type="PANTHER" id="PTHR15316">
    <property type="entry name" value="SPLICEOSOME ASSOCIATED PROTEIN 114/SWAP SPLICING FACTOR-RELATED"/>
    <property type="match status" value="1"/>
</dbReference>
<feature type="domain" description="SURP motif" evidence="9">
    <location>
        <begin position="28"/>
        <end position="74"/>
    </location>
</feature>
<feature type="region of interest" description="Disordered" evidence="7">
    <location>
        <begin position="310"/>
        <end position="389"/>
    </location>
</feature>
<dbReference type="OMA" id="HAYYRHR"/>
<name>A0A813H3G4_POLGL</name>
<gene>
    <name evidence="10" type="ORF">PGLA1383_LOCUS48311</name>
</gene>
<dbReference type="SUPFAM" id="SSF109905">
    <property type="entry name" value="Surp module (SWAP domain)"/>
    <property type="match status" value="2"/>
</dbReference>
<evidence type="ECO:0000256" key="2">
    <source>
        <dbReference type="ARBA" id="ARBA00022664"/>
    </source>
</evidence>
<dbReference type="Pfam" id="PF01805">
    <property type="entry name" value="Surp"/>
    <property type="match status" value="2"/>
</dbReference>
<dbReference type="InterPro" id="IPR045146">
    <property type="entry name" value="SF3A1"/>
</dbReference>
<evidence type="ECO:0000256" key="5">
    <source>
        <dbReference type="ARBA" id="ARBA00023187"/>
    </source>
</evidence>
<evidence type="ECO:0000256" key="1">
    <source>
        <dbReference type="ARBA" id="ARBA00004123"/>
    </source>
</evidence>
<comment type="caution">
    <text evidence="10">The sequence shown here is derived from an EMBL/GenBank/DDBJ whole genome shotgun (WGS) entry which is preliminary data.</text>
</comment>
<feature type="region of interest" description="Disordered" evidence="7">
    <location>
        <begin position="99"/>
        <end position="131"/>
    </location>
</feature>
<sequence length="715" mass="79887">MLAVEFHKLGSQFCFVDGAHWRCLSLTVTNFSAASLAQASFKLVGPEFEQRVLREQNHAKFAFLLPNNPYRPYYDHKVKEFKTGVVEETKPEVPQAIIDQKAKEDEKKKKKEQLKMLTQGEKKKKTAKPPAPDQYLVNHPYIAPMDTDIIKLTAQFVARNGQKFLIGLTQRESRNPQFDFLKPTHALFGYFTSLVDAYTKCLMPNKEEVEKLKRCMNSTQEIMDKAMARFAWDEQEEAQRISKEEEHKEEKDQMGQIDWHEFAVVETIEFTAEDDGIQLAVPIDTSTGALKGAPVPLDSSAQGTMFAEARIEKPRGVEEDERAEAHVDLEREEREKQEQEERDAREKEEKEKEDRETARQQRELEQREQEEMAPEEEPMDLEPEIPMPMQDPEMKVRKDYVRHKKGSSSRLMQRCPITGQLIPAEDMSNHLKVLLLDPKWKHQKDALVERARKESAFADDVEANLASFVAKRPDLFGTVEEEIKEAAEAGAEAAARDAGADAGPAHTMVPPTMALPEPAKKTMGALPSGPSGTPMLPQSSMAALGAGPITGVSTINARLPQASLAAPPQMGAMPPGIRPPGMLPPSNMPMALDDDDDDEPLAKKPRLDDGSLLPEETWVMKHPMQVPVIVQVNLGADAFAANIPQIIPMEVSVRMKVQDLKMLLAQKVMAAGVTMAAIKLKAQTGYILKDADTLAFYNIGPGSVIELTKKQRGGR</sequence>
<dbReference type="OrthoDB" id="447637at2759"/>
<dbReference type="InterPro" id="IPR035967">
    <property type="entry name" value="SWAP/Surp_sf"/>
</dbReference>
<dbReference type="FunFam" id="1.10.10.790:FF:000001">
    <property type="entry name" value="Splicing factor 3a, subunit 1"/>
    <property type="match status" value="1"/>
</dbReference>
<reference evidence="10" key="1">
    <citation type="submission" date="2021-02" db="EMBL/GenBank/DDBJ databases">
        <authorList>
            <person name="Dougan E. K."/>
            <person name="Rhodes N."/>
            <person name="Thang M."/>
            <person name="Chan C."/>
        </authorList>
    </citation>
    <scope>NUCLEOTIDE SEQUENCE</scope>
</reference>
<keyword evidence="11" id="KW-1185">Reference proteome</keyword>
<dbReference type="InterPro" id="IPR022030">
    <property type="entry name" value="SF3A1_dom"/>
</dbReference>
<protein>
    <recommendedName>
        <fullName evidence="12">Splicing factor 3A subunit 1</fullName>
    </recommendedName>
</protein>
<proteinExistence type="predicted"/>
<keyword evidence="5" id="KW-0508">mRNA splicing</keyword>
<dbReference type="InterPro" id="IPR000061">
    <property type="entry name" value="Surp"/>
</dbReference>
<dbReference type="PROSITE" id="PS50128">
    <property type="entry name" value="SURP"/>
    <property type="match status" value="2"/>
</dbReference>
<dbReference type="Gene3D" id="3.10.20.90">
    <property type="entry name" value="Phosphatidylinositol 3-kinase Catalytic Subunit, Chain A, domain 1"/>
    <property type="match status" value="1"/>
</dbReference>
<dbReference type="Gene3D" id="1.10.10.790">
    <property type="entry name" value="Surp module"/>
    <property type="match status" value="2"/>
</dbReference>
<evidence type="ECO:0000256" key="3">
    <source>
        <dbReference type="ARBA" id="ARBA00022728"/>
    </source>
</evidence>
<evidence type="ECO:0008006" key="12">
    <source>
        <dbReference type="Google" id="ProtNLM"/>
    </source>
</evidence>
<keyword evidence="3" id="KW-0747">Spliceosome</keyword>
<dbReference type="EMBL" id="CAJNNV010030380">
    <property type="protein sequence ID" value="CAE8632329.1"/>
    <property type="molecule type" value="Genomic_DNA"/>
</dbReference>
<dbReference type="PANTHER" id="PTHR15316:SF1">
    <property type="entry name" value="SPLICING FACTOR 3A SUBUNIT 1"/>
    <property type="match status" value="1"/>
</dbReference>
<dbReference type="GO" id="GO:0045292">
    <property type="term" value="P:mRNA cis splicing, via spliceosome"/>
    <property type="evidence" value="ECO:0007669"/>
    <property type="project" value="InterPro"/>
</dbReference>
<dbReference type="GO" id="GO:0071004">
    <property type="term" value="C:U2-type prespliceosome"/>
    <property type="evidence" value="ECO:0007669"/>
    <property type="project" value="TreeGrafter"/>
</dbReference>
<evidence type="ECO:0000313" key="10">
    <source>
        <dbReference type="EMBL" id="CAE8632329.1"/>
    </source>
</evidence>
<keyword evidence="4" id="KW-0677">Repeat</keyword>
<feature type="compositionally biased region" description="Acidic residues" evidence="7">
    <location>
        <begin position="371"/>
        <end position="383"/>
    </location>
</feature>
<accession>A0A813H3G4</accession>
<feature type="domain" description="SURP motif" evidence="9">
    <location>
        <begin position="149"/>
        <end position="191"/>
    </location>
</feature>
<organism evidence="10 11">
    <name type="scientific">Polarella glacialis</name>
    <name type="common">Dinoflagellate</name>
    <dbReference type="NCBI Taxonomy" id="89957"/>
    <lineage>
        <taxon>Eukaryota</taxon>
        <taxon>Sar</taxon>
        <taxon>Alveolata</taxon>
        <taxon>Dinophyceae</taxon>
        <taxon>Suessiales</taxon>
        <taxon>Suessiaceae</taxon>
        <taxon>Polarella</taxon>
    </lineage>
</organism>
<dbReference type="InterPro" id="IPR000626">
    <property type="entry name" value="Ubiquitin-like_dom"/>
</dbReference>
<dbReference type="PROSITE" id="PS50053">
    <property type="entry name" value="UBIQUITIN_2"/>
    <property type="match status" value="1"/>
</dbReference>
<keyword evidence="2" id="KW-0507">mRNA processing</keyword>
<evidence type="ECO:0000313" key="11">
    <source>
        <dbReference type="Proteomes" id="UP000654075"/>
    </source>
</evidence>
<evidence type="ECO:0000256" key="4">
    <source>
        <dbReference type="ARBA" id="ARBA00022737"/>
    </source>
</evidence>
<feature type="compositionally biased region" description="Basic and acidic residues" evidence="7">
    <location>
        <begin position="310"/>
        <end position="370"/>
    </location>
</feature>
<dbReference type="AlphaFoldDB" id="A0A813H3G4"/>
<dbReference type="SUPFAM" id="SSF54236">
    <property type="entry name" value="Ubiquitin-like"/>
    <property type="match status" value="1"/>
</dbReference>
<dbReference type="GO" id="GO:0000381">
    <property type="term" value="P:regulation of alternative mRNA splicing, via spliceosome"/>
    <property type="evidence" value="ECO:0007669"/>
    <property type="project" value="TreeGrafter"/>
</dbReference>
<dbReference type="Pfam" id="PF12230">
    <property type="entry name" value="PRP21_like_P"/>
    <property type="match status" value="1"/>
</dbReference>
<keyword evidence="6" id="KW-0539">Nucleus</keyword>
<dbReference type="InterPro" id="IPR029071">
    <property type="entry name" value="Ubiquitin-like_domsf"/>
</dbReference>
<feature type="region of interest" description="Disordered" evidence="7">
    <location>
        <begin position="566"/>
        <end position="609"/>
    </location>
</feature>
<dbReference type="GO" id="GO:0003723">
    <property type="term" value="F:RNA binding"/>
    <property type="evidence" value="ECO:0007669"/>
    <property type="project" value="InterPro"/>
</dbReference>
<evidence type="ECO:0000256" key="6">
    <source>
        <dbReference type="ARBA" id="ARBA00023242"/>
    </source>
</evidence>
<evidence type="ECO:0000256" key="7">
    <source>
        <dbReference type="SAM" id="MobiDB-lite"/>
    </source>
</evidence>
<dbReference type="SMART" id="SM00648">
    <property type="entry name" value="SWAP"/>
    <property type="match status" value="2"/>
</dbReference>
<evidence type="ECO:0000259" key="9">
    <source>
        <dbReference type="PROSITE" id="PS50128"/>
    </source>
</evidence>
<feature type="domain" description="Ubiquitin-like" evidence="8">
    <location>
        <begin position="626"/>
        <end position="714"/>
    </location>
</feature>
<feature type="compositionally biased region" description="Pro residues" evidence="7">
    <location>
        <begin position="576"/>
        <end position="587"/>
    </location>
</feature>